<feature type="compositionally biased region" description="Basic and acidic residues" evidence="1">
    <location>
        <begin position="213"/>
        <end position="256"/>
    </location>
</feature>
<dbReference type="PANTHER" id="PTHR23093:SF18">
    <property type="entry name" value="GLUTAMATE RICH 6"/>
    <property type="match status" value="1"/>
</dbReference>
<evidence type="ECO:0000313" key="2">
    <source>
        <dbReference type="Ensembl" id="ENSCPVP00000005573.1"/>
    </source>
</evidence>
<dbReference type="PANTHER" id="PTHR23093">
    <property type="entry name" value="SIMILAR TO CHROMOSOME 3 OPEN READING FRAME 20"/>
    <property type="match status" value="1"/>
</dbReference>
<dbReference type="RefSeq" id="XP_030810346.1">
    <property type="nucleotide sequence ID" value="XM_030954486.1"/>
</dbReference>
<organism evidence="2 3">
    <name type="scientific">Geospiza parvula</name>
    <name type="common">Small tree-finch</name>
    <name type="synonym">Camarhynchus parvulus</name>
    <dbReference type="NCBI Taxonomy" id="87175"/>
    <lineage>
        <taxon>Eukaryota</taxon>
        <taxon>Metazoa</taxon>
        <taxon>Chordata</taxon>
        <taxon>Craniata</taxon>
        <taxon>Vertebrata</taxon>
        <taxon>Euteleostomi</taxon>
        <taxon>Archelosauria</taxon>
        <taxon>Archosauria</taxon>
        <taxon>Dinosauria</taxon>
        <taxon>Saurischia</taxon>
        <taxon>Theropoda</taxon>
        <taxon>Coelurosauria</taxon>
        <taxon>Aves</taxon>
        <taxon>Neognathae</taxon>
        <taxon>Neoaves</taxon>
        <taxon>Telluraves</taxon>
        <taxon>Australaves</taxon>
        <taxon>Passeriformes</taxon>
        <taxon>Thraupidae</taxon>
        <taxon>Camarhynchus</taxon>
    </lineage>
</organism>
<reference evidence="2" key="2">
    <citation type="submission" date="2025-08" db="UniProtKB">
        <authorList>
            <consortium name="Ensembl"/>
        </authorList>
    </citation>
    <scope>IDENTIFICATION</scope>
</reference>
<dbReference type="InterPro" id="IPR029281">
    <property type="entry name" value="FAM194_C"/>
</dbReference>
<name>A0A8C3MMC9_GEOPR</name>
<reference evidence="2" key="3">
    <citation type="submission" date="2025-09" db="UniProtKB">
        <authorList>
            <consortium name="Ensembl"/>
        </authorList>
    </citation>
    <scope>IDENTIFICATION</scope>
</reference>
<feature type="region of interest" description="Disordered" evidence="1">
    <location>
        <begin position="177"/>
        <end position="304"/>
    </location>
</feature>
<keyword evidence="3" id="KW-1185">Reference proteome</keyword>
<gene>
    <name evidence="2" type="primary">ERICH6</name>
</gene>
<feature type="region of interest" description="Disordered" evidence="1">
    <location>
        <begin position="137"/>
        <end position="164"/>
    </location>
</feature>
<feature type="compositionally biased region" description="Acidic residues" evidence="1">
    <location>
        <begin position="257"/>
        <end position="291"/>
    </location>
</feature>
<feature type="compositionally biased region" description="Basic and acidic residues" evidence="1">
    <location>
        <begin position="292"/>
        <end position="303"/>
    </location>
</feature>
<dbReference type="Ensembl" id="ENSCPVT00000005790.2">
    <property type="protein sequence ID" value="ENSCPVP00000005573.1"/>
    <property type="gene ID" value="ENSCPVG00000004103.2"/>
</dbReference>
<protein>
    <submittedName>
        <fullName evidence="2">Glutamate rich 6</fullName>
    </submittedName>
</protein>
<dbReference type="AlphaFoldDB" id="A0A8C3MMC9"/>
<evidence type="ECO:0000256" key="1">
    <source>
        <dbReference type="SAM" id="MobiDB-lite"/>
    </source>
</evidence>
<reference evidence="2" key="1">
    <citation type="submission" date="2020-02" db="EMBL/GenBank/DDBJ databases">
        <authorList>
            <person name="Enbody D E."/>
            <person name="Pettersson E M."/>
        </authorList>
    </citation>
    <scope>NUCLEOTIDE SEQUENCE [LARGE SCALE GENOMIC DNA]</scope>
</reference>
<proteinExistence type="predicted"/>
<feature type="compositionally biased region" description="Low complexity" evidence="1">
    <location>
        <begin position="139"/>
        <end position="150"/>
    </location>
</feature>
<dbReference type="GeneID" id="115906924"/>
<dbReference type="CTD" id="131831"/>
<accession>A0A8C3MMC9</accession>
<dbReference type="Pfam" id="PF14977">
    <property type="entry name" value="FAM194"/>
    <property type="match status" value="1"/>
</dbReference>
<feature type="region of interest" description="Disordered" evidence="1">
    <location>
        <begin position="1"/>
        <end position="78"/>
    </location>
</feature>
<dbReference type="Proteomes" id="UP000694382">
    <property type="component" value="Chromosome 9"/>
</dbReference>
<feature type="compositionally biased region" description="Polar residues" evidence="1">
    <location>
        <begin position="177"/>
        <end position="195"/>
    </location>
</feature>
<sequence>MDGPGRAAEPSGGADHAAGGPRWPPAPEEGAEHPAEPQCGTPPAGPQPTPTGLPTLLAYRPESSEANVHHEAEEDAEPTCEYCGNLLRPFPFSQDVPLSEDQEDKFCCKRSRELYEFIMKERKRLEDASSLARAVSTQESLSSEANLLLSKEQDSQRQQKRHLARELVEQSLRLSATKGLQQAGSASYKPSQELTSPEGGTPASVASAAKPEPWPKEKPEPESQPKEKPEPESQPKEKPEPESRPKEKPEQEPRPEEELEEEPEEESELELWPEEEPELENEPESQPEEEPESKKEPKHDKKPMSRSVLCYEFSLLGKKVGKGKLVQKYYKNGKKFLTMLPDGTSQLFYPSGNLAVIIAQARDQLMCIVQEDEPRTAKIRALFQSDGRSTCYYPTGDEWINMSMQGGQYLDQAGNRVRRWMWPNLLPEPQVPLSPIFISLNHYVGVRILAQDKIFVSFLAMGRQAKLNMGTKVQVSTDSQLPPPARLGEDELLLLAFRVKILQLFDRMRGCLNFPSSEQWNKMQPPMYLISQAVKILELCMTADISDELANSIKAIVNAQQL</sequence>
<evidence type="ECO:0000313" key="3">
    <source>
        <dbReference type="Proteomes" id="UP000694382"/>
    </source>
</evidence>